<accession>A0AAV4G6P9</accession>
<evidence type="ECO:0000313" key="1">
    <source>
        <dbReference type="EMBL" id="GFR80730.1"/>
    </source>
</evidence>
<dbReference type="AlphaFoldDB" id="A0AAV4G6P9"/>
<reference evidence="1 2" key="1">
    <citation type="journal article" date="2021" name="Elife">
        <title>Chloroplast acquisition without the gene transfer in kleptoplastic sea slugs, Plakobranchus ocellatus.</title>
        <authorList>
            <person name="Maeda T."/>
            <person name="Takahashi S."/>
            <person name="Yoshida T."/>
            <person name="Shimamura S."/>
            <person name="Takaki Y."/>
            <person name="Nagai Y."/>
            <person name="Toyoda A."/>
            <person name="Suzuki Y."/>
            <person name="Arimoto A."/>
            <person name="Ishii H."/>
            <person name="Satoh N."/>
            <person name="Nishiyama T."/>
            <person name="Hasebe M."/>
            <person name="Maruyama T."/>
            <person name="Minagawa J."/>
            <person name="Obokata J."/>
            <person name="Shigenobu S."/>
        </authorList>
    </citation>
    <scope>NUCLEOTIDE SEQUENCE [LARGE SCALE GENOMIC DNA]</scope>
</reference>
<evidence type="ECO:0000313" key="2">
    <source>
        <dbReference type="Proteomes" id="UP000762676"/>
    </source>
</evidence>
<protein>
    <submittedName>
        <fullName evidence="1">Uncharacterized protein</fullName>
    </submittedName>
</protein>
<proteinExistence type="predicted"/>
<dbReference type="Proteomes" id="UP000762676">
    <property type="component" value="Unassembled WGS sequence"/>
</dbReference>
<comment type="caution">
    <text evidence="1">The sequence shown here is derived from an EMBL/GenBank/DDBJ whole genome shotgun (WGS) entry which is preliminary data.</text>
</comment>
<gene>
    <name evidence="1" type="ORF">ElyMa_000588000</name>
</gene>
<name>A0AAV4G6P9_9GAST</name>
<sequence>MSRAVHAVAMAKWICSFPKLPPELESLLSGDPAFFTHFLDNHIGVYNSCFQLTSMGYRDASLNGWNPQFRVQGQCLRDQQGKLRADSYGEFRDATSHQDNADPTPKSRSENHFAFIIHWRSLLYV</sequence>
<organism evidence="1 2">
    <name type="scientific">Elysia marginata</name>
    <dbReference type="NCBI Taxonomy" id="1093978"/>
    <lineage>
        <taxon>Eukaryota</taxon>
        <taxon>Metazoa</taxon>
        <taxon>Spiralia</taxon>
        <taxon>Lophotrochozoa</taxon>
        <taxon>Mollusca</taxon>
        <taxon>Gastropoda</taxon>
        <taxon>Heterobranchia</taxon>
        <taxon>Euthyneura</taxon>
        <taxon>Panpulmonata</taxon>
        <taxon>Sacoglossa</taxon>
        <taxon>Placobranchoidea</taxon>
        <taxon>Plakobranchidae</taxon>
        <taxon>Elysia</taxon>
    </lineage>
</organism>
<keyword evidence="2" id="KW-1185">Reference proteome</keyword>
<dbReference type="EMBL" id="BMAT01001152">
    <property type="protein sequence ID" value="GFR80730.1"/>
    <property type="molecule type" value="Genomic_DNA"/>
</dbReference>